<dbReference type="InterPro" id="IPR051598">
    <property type="entry name" value="TSUP/Inactive_protease-like"/>
</dbReference>
<evidence type="ECO:0000256" key="3">
    <source>
        <dbReference type="ARBA" id="ARBA00022692"/>
    </source>
</evidence>
<feature type="transmembrane region" description="Helical" evidence="6">
    <location>
        <begin position="204"/>
        <end position="225"/>
    </location>
</feature>
<sequence length="306" mass="31384">MQALLLFGLAGFLAQLVSGTLGMGYGMTSTTVLIAAGTAPAIASASAHFAQVGTSLASGVSHWKFRNIDWRTVGILAVPGAIGAVVGAFVLVSLSMEAASAWISAFLFALGLYVLIRFAFLKLGKLITDKRPGAKFLAPLGFVAGFMDASGGGGWGPVATTTLLSSGRLEPRKVVGSVGAAEFVVTVAASVAFLIALAHEGMNWLVVAGLLVGGVIAAPIGAWLAHRMPPRVLGTAAGGMIILTNAWMLLGNLGVPTVAINVVYVGLVVFILAALVTSIRSMREEKRINALAGEDGVREAARAERS</sequence>
<feature type="transmembrane region" description="Helical" evidence="6">
    <location>
        <begin position="174"/>
        <end position="198"/>
    </location>
</feature>
<dbReference type="PANTHER" id="PTHR43701:SF12">
    <property type="entry name" value="MEMBRANE TRANSPORTER PROTEIN YTNM-RELATED"/>
    <property type="match status" value="1"/>
</dbReference>
<evidence type="ECO:0000256" key="4">
    <source>
        <dbReference type="ARBA" id="ARBA00022989"/>
    </source>
</evidence>
<keyword evidence="6" id="KW-1003">Cell membrane</keyword>
<dbReference type="EMBL" id="JBHUOF010000049">
    <property type="protein sequence ID" value="MFD2802668.1"/>
    <property type="molecule type" value="Genomic_DNA"/>
</dbReference>
<keyword evidence="3 6" id="KW-0812">Transmembrane</keyword>
<dbReference type="RefSeq" id="WP_377396193.1">
    <property type="nucleotide sequence ID" value="NZ_JBHSAN010000054.1"/>
</dbReference>
<evidence type="ECO:0000256" key="2">
    <source>
        <dbReference type="ARBA" id="ARBA00009142"/>
    </source>
</evidence>
<dbReference type="InterPro" id="IPR002781">
    <property type="entry name" value="TM_pro_TauE-like"/>
</dbReference>
<dbReference type="Proteomes" id="UP001597478">
    <property type="component" value="Unassembled WGS sequence"/>
</dbReference>
<keyword evidence="5 6" id="KW-0472">Membrane</keyword>
<feature type="transmembrane region" description="Helical" evidence="6">
    <location>
        <begin position="101"/>
        <end position="121"/>
    </location>
</feature>
<feature type="transmembrane region" description="Helical" evidence="6">
    <location>
        <begin position="73"/>
        <end position="95"/>
    </location>
</feature>
<feature type="transmembrane region" description="Helical" evidence="6">
    <location>
        <begin position="262"/>
        <end position="279"/>
    </location>
</feature>
<protein>
    <recommendedName>
        <fullName evidence="6">Probable membrane transporter protein</fullName>
    </recommendedName>
</protein>
<organism evidence="7 8">
    <name type="scientific">Prauserella oleivorans</name>
    <dbReference type="NCBI Taxonomy" id="1478153"/>
    <lineage>
        <taxon>Bacteria</taxon>
        <taxon>Bacillati</taxon>
        <taxon>Actinomycetota</taxon>
        <taxon>Actinomycetes</taxon>
        <taxon>Pseudonocardiales</taxon>
        <taxon>Pseudonocardiaceae</taxon>
        <taxon>Prauserella</taxon>
    </lineage>
</organism>
<comment type="caution">
    <text evidence="7">The sequence shown here is derived from an EMBL/GenBank/DDBJ whole genome shotgun (WGS) entry which is preliminary data.</text>
</comment>
<name>A0ABW5WFA0_9PSEU</name>
<proteinExistence type="inferred from homology"/>
<evidence type="ECO:0000313" key="7">
    <source>
        <dbReference type="EMBL" id="MFD2802668.1"/>
    </source>
</evidence>
<accession>A0ABW5WFA0</accession>
<dbReference type="Pfam" id="PF01925">
    <property type="entry name" value="TauE"/>
    <property type="match status" value="1"/>
</dbReference>
<evidence type="ECO:0000256" key="6">
    <source>
        <dbReference type="RuleBase" id="RU363041"/>
    </source>
</evidence>
<keyword evidence="8" id="KW-1185">Reference proteome</keyword>
<reference evidence="8" key="1">
    <citation type="journal article" date="2019" name="Int. J. Syst. Evol. Microbiol.">
        <title>The Global Catalogue of Microorganisms (GCM) 10K type strain sequencing project: providing services to taxonomists for standard genome sequencing and annotation.</title>
        <authorList>
            <consortium name="The Broad Institute Genomics Platform"/>
            <consortium name="The Broad Institute Genome Sequencing Center for Infectious Disease"/>
            <person name="Wu L."/>
            <person name="Ma J."/>
        </authorList>
    </citation>
    <scope>NUCLEOTIDE SEQUENCE [LARGE SCALE GENOMIC DNA]</scope>
    <source>
        <strain evidence="8">IBRC-M 10906</strain>
    </source>
</reference>
<keyword evidence="4 6" id="KW-1133">Transmembrane helix</keyword>
<feature type="transmembrane region" description="Helical" evidence="6">
    <location>
        <begin position="32"/>
        <end position="52"/>
    </location>
</feature>
<evidence type="ECO:0000256" key="5">
    <source>
        <dbReference type="ARBA" id="ARBA00023136"/>
    </source>
</evidence>
<comment type="similarity">
    <text evidence="2 6">Belongs to the 4-toluene sulfonate uptake permease (TSUP) (TC 2.A.102) family.</text>
</comment>
<gene>
    <name evidence="7" type="ORF">ACFS2C_25080</name>
</gene>
<comment type="subcellular location">
    <subcellularLocation>
        <location evidence="6">Cell membrane</location>
        <topology evidence="6">Multi-pass membrane protein</topology>
    </subcellularLocation>
    <subcellularLocation>
        <location evidence="1">Membrane</location>
        <topology evidence="1">Multi-pass membrane protein</topology>
    </subcellularLocation>
</comment>
<dbReference type="PANTHER" id="PTHR43701">
    <property type="entry name" value="MEMBRANE TRANSPORTER PROTEIN MJ0441-RELATED"/>
    <property type="match status" value="1"/>
</dbReference>
<evidence type="ECO:0000313" key="8">
    <source>
        <dbReference type="Proteomes" id="UP001597478"/>
    </source>
</evidence>
<evidence type="ECO:0000256" key="1">
    <source>
        <dbReference type="ARBA" id="ARBA00004141"/>
    </source>
</evidence>